<accession>A0A7M2YWH8</accession>
<dbReference type="PANTHER" id="PTHR33434:SF2">
    <property type="entry name" value="FATTY ACID-BINDING PROTEIN TM_1468"/>
    <property type="match status" value="1"/>
</dbReference>
<dbReference type="PROSITE" id="PS51482">
    <property type="entry name" value="DEGV"/>
    <property type="match status" value="1"/>
</dbReference>
<keyword evidence="1" id="KW-0446">Lipid-binding</keyword>
<reference evidence="3" key="2">
    <citation type="journal article" date="2019" name="MicrobiologyOpen">
        <title>High-quality draft genome sequence of Gaiella occulta isolated from a 150 meter deep mineral water borehole and comparison with the genome sequences of other deep-branching lineages of the phylum Actinobacteria.</title>
        <authorList>
            <person name="Severino R."/>
            <person name="Froufe H.J.C."/>
            <person name="Barroso C."/>
            <person name="Albuquerque L."/>
            <person name="Lobo-da-Cunha A."/>
            <person name="da Costa M.S."/>
            <person name="Egas C."/>
        </authorList>
    </citation>
    <scope>NUCLEOTIDE SEQUENCE [LARGE SCALE GENOMIC DNA]</scope>
    <source>
        <strain evidence="3">F2-233</strain>
    </source>
</reference>
<keyword evidence="3" id="KW-1185">Reference proteome</keyword>
<dbReference type="GO" id="GO:0008289">
    <property type="term" value="F:lipid binding"/>
    <property type="evidence" value="ECO:0007669"/>
    <property type="project" value="UniProtKB-KW"/>
</dbReference>
<dbReference type="Gene3D" id="3.40.50.10170">
    <property type="match status" value="1"/>
</dbReference>
<dbReference type="InterPro" id="IPR043168">
    <property type="entry name" value="DegV_C"/>
</dbReference>
<dbReference type="Gene3D" id="3.30.1180.10">
    <property type="match status" value="1"/>
</dbReference>
<dbReference type="NCBIfam" id="TIGR00762">
    <property type="entry name" value="DegV"/>
    <property type="match status" value="1"/>
</dbReference>
<dbReference type="RefSeq" id="WP_114796798.1">
    <property type="nucleotide sequence ID" value="NZ_QQZY01000006.1"/>
</dbReference>
<organism evidence="2 3">
    <name type="scientific">Gaiella occulta</name>
    <dbReference type="NCBI Taxonomy" id="1002870"/>
    <lineage>
        <taxon>Bacteria</taxon>
        <taxon>Bacillati</taxon>
        <taxon>Actinomycetota</taxon>
        <taxon>Thermoleophilia</taxon>
        <taxon>Gaiellales</taxon>
        <taxon>Gaiellaceae</taxon>
        <taxon>Gaiella</taxon>
    </lineage>
</organism>
<dbReference type="Proteomes" id="UP000254134">
    <property type="component" value="Unassembled WGS sequence"/>
</dbReference>
<evidence type="ECO:0000256" key="1">
    <source>
        <dbReference type="ARBA" id="ARBA00023121"/>
    </source>
</evidence>
<dbReference type="Pfam" id="PF02645">
    <property type="entry name" value="DegV"/>
    <property type="match status" value="1"/>
</dbReference>
<dbReference type="InterPro" id="IPR003797">
    <property type="entry name" value="DegV"/>
</dbReference>
<dbReference type="OrthoDB" id="9760324at2"/>
<evidence type="ECO:0000313" key="3">
    <source>
        <dbReference type="Proteomes" id="UP000254134"/>
    </source>
</evidence>
<comment type="caution">
    <text evidence="2">The sequence shown here is derived from an EMBL/GenBank/DDBJ whole genome shotgun (WGS) entry which is preliminary data.</text>
</comment>
<dbReference type="PANTHER" id="PTHR33434">
    <property type="entry name" value="DEGV DOMAIN-CONTAINING PROTEIN DR_1986-RELATED"/>
    <property type="match status" value="1"/>
</dbReference>
<evidence type="ECO:0000313" key="2">
    <source>
        <dbReference type="EMBL" id="RDI73817.1"/>
    </source>
</evidence>
<protein>
    <submittedName>
        <fullName evidence="2">DegV: EDD domain protein, DegV family</fullName>
    </submittedName>
</protein>
<dbReference type="InterPro" id="IPR050270">
    <property type="entry name" value="DegV_domain_contain"/>
</dbReference>
<dbReference type="EMBL" id="QQZY01000006">
    <property type="protein sequence ID" value="RDI73817.1"/>
    <property type="molecule type" value="Genomic_DNA"/>
</dbReference>
<sequence>MDLTETNTAIVLDSTSDFPEARERYPNMRVVPLYVRFGEESYRDHVDIGSHDFYERLEHAAALPTTSQPTPQDFLDAYASLDGYERIYSLHLSAKLSGTFQSAALAAAELGGERVRVVDSETVSLAVAMLALAIQRRLARGTSDEEIDRLVERFRRRSGVVFTVGTLEYLQKGGRIGRAQALAGTILNVKPILGVDGGVIVPIGKVRGRQKALAEFARVFTSASEDRPGLRVAIAHADVPEWIDVLTDLVRRARPQAEIELVGNLGAVVGSHAGPGAVGFFWFQDE</sequence>
<gene>
    <name evidence="2" type="ORF">Gocc_2381</name>
</gene>
<name>A0A7M2YWH8_9ACTN</name>
<reference evidence="2 3" key="1">
    <citation type="submission" date="2018-07" db="EMBL/GenBank/DDBJ databases">
        <title>High-quality-draft genome sequence of Gaiella occulta.</title>
        <authorList>
            <person name="Severino R."/>
            <person name="Froufe H.J.C."/>
            <person name="Rainey F.A."/>
            <person name="Barroso C."/>
            <person name="Albuquerque L."/>
            <person name="Lobo-Da-Cunha A."/>
            <person name="Da Costa M.S."/>
            <person name="Egas C."/>
        </authorList>
    </citation>
    <scope>NUCLEOTIDE SEQUENCE [LARGE SCALE GENOMIC DNA]</scope>
    <source>
        <strain evidence="2 3">F2-233</strain>
    </source>
</reference>
<proteinExistence type="predicted"/>
<dbReference type="SUPFAM" id="SSF82549">
    <property type="entry name" value="DAK1/DegV-like"/>
    <property type="match status" value="1"/>
</dbReference>
<dbReference type="AlphaFoldDB" id="A0A7M2YWH8"/>